<dbReference type="NCBIfam" id="TIGR03284">
    <property type="entry name" value="thym_sym"/>
    <property type="match status" value="1"/>
</dbReference>
<dbReference type="UniPathway" id="UPA00575"/>
<dbReference type="GO" id="GO:0004799">
    <property type="term" value="F:thymidylate synthase activity"/>
    <property type="evidence" value="ECO:0007669"/>
    <property type="project" value="UniProtKB-EC"/>
</dbReference>
<evidence type="ECO:0000256" key="3">
    <source>
        <dbReference type="ARBA" id="ARBA00011947"/>
    </source>
</evidence>
<dbReference type="PROSITE" id="PS51194">
    <property type="entry name" value="HELICASE_CTER"/>
    <property type="match status" value="1"/>
</dbReference>
<comment type="caution">
    <text evidence="16">The sequence shown here is derived from an EMBL/GenBank/DDBJ whole genome shotgun (WGS) entry which is preliminary data.</text>
</comment>
<dbReference type="EC" id="2.1.1.45" evidence="3"/>
<feature type="repeat" description="TPR" evidence="10">
    <location>
        <begin position="2071"/>
        <end position="2104"/>
    </location>
</feature>
<dbReference type="InterPro" id="IPR011990">
    <property type="entry name" value="TPR-like_helical_dom_sf"/>
</dbReference>
<evidence type="ECO:0000256" key="10">
    <source>
        <dbReference type="PROSITE-ProRule" id="PRU00339"/>
    </source>
</evidence>
<reference evidence="16" key="1">
    <citation type="submission" date="2014-08" db="EMBL/GenBank/DDBJ databases">
        <authorList>
            <person name="Murali S."/>
            <person name="Richards S."/>
            <person name="Bandaranaike D."/>
            <person name="Bellair M."/>
            <person name="Blankenburg K."/>
            <person name="Chao H."/>
            <person name="Dinh H."/>
            <person name="Doddapaneni H."/>
            <person name="Dugan-Rocha S."/>
            <person name="Elkadiri S."/>
            <person name="Gnanaolivu R."/>
            <person name="Hughes D."/>
            <person name="Lee S."/>
            <person name="Li M."/>
            <person name="Ming W."/>
            <person name="Munidasa M."/>
            <person name="Muniz J."/>
            <person name="Nguyen L."/>
            <person name="Osuji N."/>
            <person name="Pu L.-L."/>
            <person name="Puazo M."/>
            <person name="Skinner E."/>
            <person name="Qu C."/>
            <person name="Quiroz J."/>
            <person name="Raj R."/>
            <person name="Weissenberger G."/>
            <person name="Xin Y."/>
            <person name="Zou X."/>
            <person name="Han Y."/>
            <person name="Worley K."/>
            <person name="Muzny D."/>
            <person name="Gibbs R."/>
        </authorList>
    </citation>
    <scope>NUCLEOTIDE SEQUENCE</scope>
    <source>
        <strain evidence="16">HAZT.00-mixed</strain>
        <tissue evidence="16">Whole organism</tissue>
    </source>
</reference>
<comment type="similarity">
    <text evidence="2">Belongs to the thymidylate synthase family.</text>
</comment>
<feature type="region of interest" description="Disordered" evidence="12">
    <location>
        <begin position="449"/>
        <end position="488"/>
    </location>
</feature>
<dbReference type="InterPro" id="IPR027417">
    <property type="entry name" value="P-loop_NTPase"/>
</dbReference>
<dbReference type="InterPro" id="IPR036670">
    <property type="entry name" value="SecA_X-link_sf"/>
</dbReference>
<dbReference type="PROSITE" id="PS50005">
    <property type="entry name" value="TPR"/>
    <property type="match status" value="1"/>
</dbReference>
<reference evidence="16" key="3">
    <citation type="submission" date="2019-06" db="EMBL/GenBank/DDBJ databases">
        <authorList>
            <person name="Poynton C."/>
            <person name="Hasenbein S."/>
            <person name="Benoit J.B."/>
            <person name="Sepulveda M.S."/>
            <person name="Poelchau M.F."/>
            <person name="Murali S.C."/>
            <person name="Chen S."/>
            <person name="Glastad K.M."/>
            <person name="Werren J.H."/>
            <person name="Vineis J.H."/>
            <person name="Bowen J.L."/>
            <person name="Friedrich M."/>
            <person name="Jones J."/>
            <person name="Robertson H.M."/>
            <person name="Feyereisen R."/>
            <person name="Mechler-Hickson A."/>
            <person name="Mathers N."/>
            <person name="Lee C.E."/>
            <person name="Colbourne J.K."/>
            <person name="Biales A."/>
            <person name="Johnston J.S."/>
            <person name="Wellborn G.A."/>
            <person name="Rosendale A.J."/>
            <person name="Cridge A.G."/>
            <person name="Munoz-Torres M.C."/>
            <person name="Bain P.A."/>
            <person name="Manny A.R."/>
            <person name="Major K.M."/>
            <person name="Lambert F.N."/>
            <person name="Vulpe C.D."/>
            <person name="Tuck P."/>
            <person name="Blalock B.J."/>
            <person name="Lin Y.-Y."/>
            <person name="Smith M.E."/>
            <person name="Ochoa-Acuna H."/>
            <person name="Chen M.-J.M."/>
            <person name="Childers C.P."/>
            <person name="Qu J."/>
            <person name="Dugan S."/>
            <person name="Lee S.L."/>
            <person name="Chao H."/>
            <person name="Dinh H."/>
            <person name="Han Y."/>
            <person name="Doddapaneni H."/>
            <person name="Worley K.C."/>
            <person name="Muzny D.M."/>
            <person name="Gibbs R.A."/>
            <person name="Richards S."/>
        </authorList>
    </citation>
    <scope>NUCLEOTIDE SEQUENCE</scope>
    <source>
        <strain evidence="16">HAZT.00-mixed</strain>
        <tissue evidence="16">Whole organism</tissue>
    </source>
</reference>
<evidence type="ECO:0000256" key="4">
    <source>
        <dbReference type="ARBA" id="ARBA00015931"/>
    </source>
</evidence>
<feature type="region of interest" description="Disordered" evidence="12">
    <location>
        <begin position="1437"/>
        <end position="1461"/>
    </location>
</feature>
<dbReference type="InterPro" id="IPR005728">
    <property type="entry name" value="RPE1"/>
</dbReference>
<feature type="non-terminal residue" evidence="16">
    <location>
        <position position="3175"/>
    </location>
</feature>
<evidence type="ECO:0000256" key="11">
    <source>
        <dbReference type="PROSITE-ProRule" id="PRU10016"/>
    </source>
</evidence>
<keyword evidence="5" id="KW-0489">Methyltransferase</keyword>
<evidence type="ECO:0000256" key="6">
    <source>
        <dbReference type="ARBA" id="ARBA00022679"/>
    </source>
</evidence>
<dbReference type="PANTHER" id="PTHR11548:SF2">
    <property type="entry name" value="THYMIDYLATE SYNTHASE"/>
    <property type="match status" value="1"/>
</dbReference>
<dbReference type="InterPro" id="IPR023451">
    <property type="entry name" value="Thymidate_synth/dCMP_Mease_dom"/>
</dbReference>
<dbReference type="InterPro" id="IPR020940">
    <property type="entry name" value="Thymidylate_synthase_AS"/>
</dbReference>
<evidence type="ECO:0000259" key="14">
    <source>
        <dbReference type="PROSITE" id="PS51194"/>
    </source>
</evidence>
<comment type="pathway">
    <text evidence="1">Pyrimidine metabolism; dTTP biosynthesis.</text>
</comment>
<evidence type="ECO:0000256" key="1">
    <source>
        <dbReference type="ARBA" id="ARBA00004992"/>
    </source>
</evidence>
<feature type="compositionally biased region" description="Basic residues" evidence="12">
    <location>
        <begin position="2628"/>
        <end position="2640"/>
    </location>
</feature>
<dbReference type="PANTHER" id="PTHR11548">
    <property type="entry name" value="THYMIDYLATE SYNTHASE 1"/>
    <property type="match status" value="1"/>
</dbReference>
<dbReference type="NCBIfam" id="TIGR01045">
    <property type="entry name" value="RPE1"/>
    <property type="match status" value="1"/>
</dbReference>
<feature type="region of interest" description="Disordered" evidence="12">
    <location>
        <begin position="2613"/>
        <end position="2640"/>
    </location>
</feature>
<evidence type="ECO:0000256" key="7">
    <source>
        <dbReference type="ARBA" id="ARBA00022727"/>
    </source>
</evidence>
<feature type="domain" description="Helicase C-terminal" evidence="14">
    <location>
        <begin position="1688"/>
        <end position="1837"/>
    </location>
</feature>
<dbReference type="GO" id="GO:0005739">
    <property type="term" value="C:mitochondrion"/>
    <property type="evidence" value="ECO:0007669"/>
    <property type="project" value="TreeGrafter"/>
</dbReference>
<dbReference type="PRINTS" id="PR00108">
    <property type="entry name" value="THYMDSNTHASE"/>
</dbReference>
<dbReference type="FunFam" id="3.30.572.10:FF:000007">
    <property type="entry name" value="thymidylate synthase isoform X2"/>
    <property type="match status" value="1"/>
</dbReference>
<evidence type="ECO:0000259" key="15">
    <source>
        <dbReference type="PROSITE" id="PS51196"/>
    </source>
</evidence>
<evidence type="ECO:0000256" key="12">
    <source>
        <dbReference type="SAM" id="MobiDB-lite"/>
    </source>
</evidence>
<dbReference type="InterPro" id="IPR011115">
    <property type="entry name" value="SecA_DEAD"/>
</dbReference>
<feature type="domain" description="Helicase ATP-binding" evidence="13">
    <location>
        <begin position="1193"/>
        <end position="1413"/>
    </location>
</feature>
<dbReference type="SMART" id="SM00957">
    <property type="entry name" value="SecA_DEAD"/>
    <property type="match status" value="1"/>
</dbReference>
<dbReference type="GO" id="GO:0005829">
    <property type="term" value="C:cytosol"/>
    <property type="evidence" value="ECO:0007669"/>
    <property type="project" value="TreeGrafter"/>
</dbReference>
<dbReference type="SUPFAM" id="SSF52540">
    <property type="entry name" value="P-loop containing nucleoside triphosphate hydrolases"/>
    <property type="match status" value="2"/>
</dbReference>
<dbReference type="Pfam" id="PF07517">
    <property type="entry name" value="SecA_DEAD"/>
    <property type="match status" value="1"/>
</dbReference>
<keyword evidence="10" id="KW-0802">TPR repeat</keyword>
<dbReference type="PROSITE" id="PS00091">
    <property type="entry name" value="THYMIDYLATE_SYNTHASE"/>
    <property type="match status" value="1"/>
</dbReference>
<dbReference type="GO" id="GO:0017038">
    <property type="term" value="P:protein import"/>
    <property type="evidence" value="ECO:0007669"/>
    <property type="project" value="InterPro"/>
</dbReference>
<dbReference type="SUPFAM" id="SSF55831">
    <property type="entry name" value="Thymidylate synthase/dCMP hydroxymethylase"/>
    <property type="match status" value="1"/>
</dbReference>
<dbReference type="CDD" id="cd00351">
    <property type="entry name" value="TS_Pyrimidine_HMase"/>
    <property type="match status" value="1"/>
</dbReference>
<dbReference type="InterPro" id="IPR036926">
    <property type="entry name" value="Thymidate_synth/dCMP_Mease_sf"/>
</dbReference>
<dbReference type="InterPro" id="IPR019734">
    <property type="entry name" value="TPR_rpt"/>
</dbReference>
<dbReference type="GO" id="GO:0005524">
    <property type="term" value="F:ATP binding"/>
    <property type="evidence" value="ECO:0007669"/>
    <property type="project" value="InterPro"/>
</dbReference>
<keyword evidence="6" id="KW-0808">Transferase</keyword>
<keyword evidence="7" id="KW-0545">Nucleotide biosynthesis</keyword>
<dbReference type="GO" id="GO:0006231">
    <property type="term" value="P:dTMP biosynthetic process"/>
    <property type="evidence" value="ECO:0007669"/>
    <property type="project" value="InterPro"/>
</dbReference>
<accession>A0A6A0HAB4</accession>
<dbReference type="InterPro" id="IPR001650">
    <property type="entry name" value="Helicase_C-like"/>
</dbReference>
<feature type="active site" evidence="11">
    <location>
        <position position="136"/>
    </location>
</feature>
<proteinExistence type="inferred from homology"/>
<sequence length="3175" mass="352398">MFESFYPVSGQFPLLTTKRVFWRGIAEELLWFIRGSTNDRELQDKNVHISDGNSSREFLDSLGLISREEGDLGPVYGFQWRYSGAKYTNMHADYTGQGIDQILQIIERIKTNPTDRRLILSAWNPADIPEMALPPCHCLCQFYVANGELSCQLYQRSADMSLGVPFNIASYALLTCMIAQVTGLKPGEFLHTMGDAHVYLNHIEALQEQLLRSPRPFPCNRFLAHILLITELITSCGPPSHLSMLGSKATPLALPPPSAAILADPPPSTTQLLPLDQGGVYRFLQFNPCANRYEAHLLDAAGHTLQLPIYFENNHPSSDSFTPDTFLGHETSWYPKYIHLYPSASDSNKPAFVYIGHALQATQFTTLAGYPLRFTCSAGKLQAIVYRPPRAIEQEAPLNSVGDPTRQRAIEARRAELKRLEIQRERERQAELQRQRAALQAQLWAREQEREKEQRRQEENRRRAQREQEEQIRRAQENERIRKAQREQEERIRRAQEAERIRKEQAEHAALLATIEASLAAAVQLPASLAAYISDNDSITGLAPTEASDLTQEAVIATSLEEALLLDGDSQAEPAAEPVDLPIPLRLKPLSGSPRLERTTSMGFLPAQVATASRLAIEPMEQIAYGKAFIGAPLHRSHSAPWLSHPSATIPSKQPEVIPPSEPIGLPEVASISFVEALSPLQQEKLSKASLSVQKKVVAYFAQGVTLYPAVLDQYIVARWVRESLLQEIVSYPAGEDPIALNNFRKGWDQLTEQYSHHQTTPLLQALQAKKKKYQLSLDEMAELLTLVAQTDQTGYDLLCSSHPEALHHLKKHWIKATLAGQSRQSPWPHILESRLAELDWGHLTIQKFLEALPEELDDQAMGDFLDLVKKYQVADSLVMQILTLPYAGPNQASFWHHTLAHQLVYHTIYPRCPELAKAIDEPLYNLVVSGYTPVFLTQAILEQLPLIQKDPAQRAERAAAFGTILSLFHIYQVDAATSTAALEHLNRSLDPPKLGNGLSQPGNRQVPGGGHWVSCVDQYLVSQLFGPAHTYTPTELIDKIVAQAQPTHISPMRKVAYGEELIEDVERRTTAYVGVREDSSTVATPKLPAEVDFLNRATLAAQYTALQQAYQAPSQTLTRAPYSDKPIAQWDAAAIALWAGLARSQQELATKEEQPQQAAVGSAEAIAVVTRAVELIHGYTPRATQWLALLLLTHPHPGHGRLAQINTGEGKSLVVAMLAALHGIQGKKVDVVTTSTQLSIPEVKKQRPFFELLGLTVAENSQMHNKKKAYQQNIVYGTAGDFQGDILRVEFLGQAIRGEVSGAMPPRGFDVVIVDEVDSMLFDNRSHSVRLAGENPGMNHLEMPLAVIWETIHKIARQLVEKEGKIYFISEPFQIRGEEIRLHTGEAWMTKATLVENRKEFITQRTQSYLEQLLRKLTPEEKSLYADYQALQKQLAKAQNDREKQPKATEPSEQLSSLESQLNTHPWHDYHPILELPVHLRSFAFSQIPNWINNALRAAYSYTKEAHYDVVNDRIVPINYKETGVLQEHMVWGDGLTQFLQIKEGLPIDPEGISTNFLSNVSYFRRYGSAIYGLTGTLPHSGHRHRHSLYPNPANEHRQSLNPNPANEHRQSLHLNPANEHRQSLHPNTANELCPPGDFFTALYHTDQVVLPPYKQTLIQGNANSDYFCKELAPLVLPDHATHQAAIIEQVLTHAHQQRAVLVICKYIREAKQLCQALKKADKSCKIIPYTGQDAFDKQTIEAGEIIVATNIAGRGTDLTTSDTVESHGGLYVAITFLPETKRVELQNAGRTARAGKKGMAQLILHDPAQRTIQALKAARQRQEDQETTQAIAQAQHMIHQDGLFSQFCSLSKQYLPQSAACEKEKLWHSLTQHWQDYAEDKLSRRKVEAAFAQWKAKAHSSLVARMLDTLAPSAQQKITASDRAHIDSQAVAQLEAQRQAFQTQYKQECLTHFCQQQLKLYPDHPLMQELLAILAAGKTPEPIRLELAQKYDWGSYERKGLEERWGCWLKTQPAATCDPSTDSQATSSAATDSQATSSSASSSMLPKSFEEFAAEVHADASQDLLIKNSYYYIGKGHDFLRRKQWSRAIQSYERAIGMEPIFSVNAHYGKAHALLSYRENEGDKQRQAYQALRQAQNLLTIFYEPALMSLHALISQQGTQPKTSQHIQKQLNILNQQKNHIEEGCKVITTAQANQHNVTLTTKHLSELFAEAKENYDKAIREASINGLHEVFTLEESIPTPWWSIIGLTLIAAAQITAGIFIAWNVSLIKEGVADLITAVKAAATGSFNWATWATQKAISVTVSLVSMGWNSLKNGADAINKTSKELTKGLVPISEKVQLAKKVLAKELGKGAFKECLTLSGQFLADKLLLDNIQEAMTKKLEKILTEAMLNNPLLVAALEQDIKNGDNYWQQLFLKEGLTLLEKQQDHVCLHMAKSIALGVAQAKIPHVSQVLQIKEVMDMMDKLSQYTHSFLEKFEKKVDSYAQEIQQNTALLTQATSSQDILLVPAPEVTLEEDEIAIPSAVEGNQYDSQLKPVDPLRIGGLNPSTPAALANGFKRAIASELTGALRQSIVAPALACGINALSDRVFAQSDKKIEALREIVEADDQKRNAESGLAEVEEQKTKKQKKAKKPSKHRSINVKKIIKAIENQDLPQDEAKKPSKHLSENAKKTIKAIENQDLPQDEVALAAVAGACKMPIYIYDKKSGKLKNIIGGNLKGKPIACNYTAPSAENPNGHFSPTDPSLQVTPSGSNSCWLDTCWAQMTAEQKAEFKDVQGLRKGIVSFMKQHPKATNKACQTRDILANIAPHHHRQGGHLLHLGDPAYHQAKAAGNLELAQAIYDKWTRREIMGLKMGARIATGIAVANLTGGIGMIPYVSATAAVGLVATGLDGEVRKNMAEGNLGEAVNLASYHMPFLGSLRGIVDAANEGDASGVLFNSDGDTMDPAAWYDCHHGIASATAKQTIYSIQNQDLPQDEVVLAENPNGHFAPTDPNVQVTQTGKNSYAICATWATQKAINVTVSLASMGWDSLKNGADAINKTSKDLAKGLVPISEKDQLATKELGKGAFKECLTLSGQFLADKLLLDNIQEAMAEKLERTLTEAMLNHPLLVAALEQDIKNGDNYWQQLFLKEGLTLLEKPQDHVCLHMAKSIALGVAQAKIPHASQVLQIKE</sequence>
<dbReference type="InterPro" id="IPR014001">
    <property type="entry name" value="Helicase_ATP-bd"/>
</dbReference>
<evidence type="ECO:0000256" key="2">
    <source>
        <dbReference type="ARBA" id="ARBA00009972"/>
    </source>
</evidence>
<dbReference type="Pfam" id="PF00271">
    <property type="entry name" value="Helicase_C"/>
    <property type="match status" value="1"/>
</dbReference>
<dbReference type="GO" id="GO:0046653">
    <property type="term" value="P:tetrahydrofolate metabolic process"/>
    <property type="evidence" value="ECO:0007669"/>
    <property type="project" value="UniProtKB-ARBA"/>
</dbReference>
<comment type="catalytic activity">
    <reaction evidence="8">
        <text>dUMP + (6R)-5,10-methylene-5,6,7,8-tetrahydrofolate = 7,8-dihydrofolate + dTMP</text>
        <dbReference type="Rhea" id="RHEA:12104"/>
        <dbReference type="ChEBI" id="CHEBI:15636"/>
        <dbReference type="ChEBI" id="CHEBI:57451"/>
        <dbReference type="ChEBI" id="CHEBI:63528"/>
        <dbReference type="ChEBI" id="CHEBI:246422"/>
        <dbReference type="EC" id="2.1.1.45"/>
    </reaction>
    <physiologicalReaction direction="left-to-right" evidence="8">
        <dbReference type="Rhea" id="RHEA:12105"/>
    </physiologicalReaction>
</comment>
<evidence type="ECO:0000256" key="9">
    <source>
        <dbReference type="ARBA" id="ARBA00056634"/>
    </source>
</evidence>
<reference evidence="16" key="2">
    <citation type="journal article" date="2018" name="Environ. Sci. Technol.">
        <title>The Toxicogenome of Hyalella azteca: A Model for Sediment Ecotoxicology and Evolutionary Toxicology.</title>
        <authorList>
            <person name="Poynton H.C."/>
            <person name="Hasenbein S."/>
            <person name="Benoit J.B."/>
            <person name="Sepulveda M.S."/>
            <person name="Poelchau M.F."/>
            <person name="Hughes D.S.T."/>
            <person name="Murali S.C."/>
            <person name="Chen S."/>
            <person name="Glastad K.M."/>
            <person name="Goodisman M.A.D."/>
            <person name="Werren J.H."/>
            <person name="Vineis J.H."/>
            <person name="Bowen J.L."/>
            <person name="Friedrich M."/>
            <person name="Jones J."/>
            <person name="Robertson H.M."/>
            <person name="Feyereisen R."/>
            <person name="Mechler-Hickson A."/>
            <person name="Mathers N."/>
            <person name="Lee C.E."/>
            <person name="Colbourne J.K."/>
            <person name="Biales A."/>
            <person name="Johnston J.S."/>
            <person name="Wellborn G.A."/>
            <person name="Rosendale A.J."/>
            <person name="Cridge A.G."/>
            <person name="Munoz-Torres M.C."/>
            <person name="Bain P.A."/>
            <person name="Manny A.R."/>
            <person name="Major K.M."/>
            <person name="Lambert F.N."/>
            <person name="Vulpe C.D."/>
            <person name="Tuck P."/>
            <person name="Blalock B.J."/>
            <person name="Lin Y.Y."/>
            <person name="Smith M.E."/>
            <person name="Ochoa-Acuna H."/>
            <person name="Chen M.M."/>
            <person name="Childers C.P."/>
            <person name="Qu J."/>
            <person name="Dugan S."/>
            <person name="Lee S.L."/>
            <person name="Chao H."/>
            <person name="Dinh H."/>
            <person name="Han Y."/>
            <person name="Doddapaneni H."/>
            <person name="Worley K.C."/>
            <person name="Muzny D.M."/>
            <person name="Gibbs R.A."/>
            <person name="Richards S."/>
        </authorList>
    </citation>
    <scope>NUCLEOTIDE SEQUENCE</scope>
    <source>
        <strain evidence="16">HAZT.00-mixed</strain>
        <tissue evidence="16">Whole organism</tissue>
    </source>
</reference>
<dbReference type="Gene3D" id="3.40.50.300">
    <property type="entry name" value="P-loop containing nucleotide triphosphate hydrolases"/>
    <property type="match status" value="2"/>
</dbReference>
<name>A0A6A0HAB4_HYAAZ</name>
<dbReference type="Pfam" id="PF00303">
    <property type="entry name" value="Thymidylat_synt"/>
    <property type="match status" value="1"/>
</dbReference>
<feature type="region of interest" description="Disordered" evidence="12">
    <location>
        <begin position="2020"/>
        <end position="2043"/>
    </location>
</feature>
<dbReference type="EMBL" id="JQDR03003143">
    <property type="protein sequence ID" value="KAA0202706.1"/>
    <property type="molecule type" value="Genomic_DNA"/>
</dbReference>
<dbReference type="Gene3D" id="3.30.572.10">
    <property type="entry name" value="Thymidylate synthase/dCMP hydroxymethylase domain"/>
    <property type="match status" value="1"/>
</dbReference>
<organism evidence="16">
    <name type="scientific">Hyalella azteca</name>
    <name type="common">Amphipod</name>
    <dbReference type="NCBI Taxonomy" id="294128"/>
    <lineage>
        <taxon>Eukaryota</taxon>
        <taxon>Metazoa</taxon>
        <taxon>Ecdysozoa</taxon>
        <taxon>Arthropoda</taxon>
        <taxon>Crustacea</taxon>
        <taxon>Multicrustacea</taxon>
        <taxon>Malacostraca</taxon>
        <taxon>Eumalacostraca</taxon>
        <taxon>Peracarida</taxon>
        <taxon>Amphipoda</taxon>
        <taxon>Senticaudata</taxon>
        <taxon>Talitrida</taxon>
        <taxon>Talitroidea</taxon>
        <taxon>Hyalellidae</taxon>
        <taxon>Hyalella</taxon>
    </lineage>
</organism>
<dbReference type="Gene3D" id="3.90.1440.10">
    <property type="entry name" value="SecA, preprotein cross-linking domain"/>
    <property type="match status" value="1"/>
</dbReference>
<dbReference type="SUPFAM" id="SSF48452">
    <property type="entry name" value="TPR-like"/>
    <property type="match status" value="1"/>
</dbReference>
<dbReference type="PROSITE" id="PS51196">
    <property type="entry name" value="SECA_MOTOR_DEAD"/>
    <property type="match status" value="1"/>
</dbReference>
<dbReference type="PROSITE" id="PS51192">
    <property type="entry name" value="HELICASE_ATP_BIND_1"/>
    <property type="match status" value="1"/>
</dbReference>
<comment type="function">
    <text evidence="9">Catalyzes the reductive methylation of 2'-deoxyuridine 5'-monophosphate (dUMP) to thymidine 5'-monophosphate (dTMP), using the cosubstrate, 5,10- methylenetetrahydrofolate (CH2H4folate) as a 1-carbon donor and reductant and contributes to the de novo mitochondrial thymidylate biosynthesis pathway.</text>
</comment>
<dbReference type="SUPFAM" id="SSF81767">
    <property type="entry name" value="Pre-protein crosslinking domain of SecA"/>
    <property type="match status" value="1"/>
</dbReference>
<dbReference type="InterPro" id="IPR014018">
    <property type="entry name" value="SecA_motor_DEAD"/>
</dbReference>
<feature type="domain" description="SecA family profile" evidence="15">
    <location>
        <begin position="1067"/>
        <end position="1834"/>
    </location>
</feature>
<evidence type="ECO:0000256" key="5">
    <source>
        <dbReference type="ARBA" id="ARBA00022603"/>
    </source>
</evidence>
<feature type="compositionally biased region" description="Low complexity" evidence="12">
    <location>
        <begin position="2022"/>
        <end position="2043"/>
    </location>
</feature>
<dbReference type="InterPro" id="IPR000398">
    <property type="entry name" value="Thymidylate_synthase"/>
</dbReference>
<dbReference type="GO" id="GO:0032259">
    <property type="term" value="P:methylation"/>
    <property type="evidence" value="ECO:0007669"/>
    <property type="project" value="UniProtKB-KW"/>
</dbReference>
<protein>
    <recommendedName>
        <fullName evidence="4">Thymidylate synthase</fullName>
        <ecNumber evidence="3">2.1.1.45</ecNumber>
    </recommendedName>
</protein>
<evidence type="ECO:0000256" key="8">
    <source>
        <dbReference type="ARBA" id="ARBA00050752"/>
    </source>
</evidence>
<gene>
    <name evidence="16" type="ORF">HAZT_HAZT001008</name>
</gene>
<evidence type="ECO:0000259" key="13">
    <source>
        <dbReference type="PROSITE" id="PS51192"/>
    </source>
</evidence>
<dbReference type="Proteomes" id="UP000711488">
    <property type="component" value="Unassembled WGS sequence"/>
</dbReference>
<dbReference type="GO" id="GO:0016020">
    <property type="term" value="C:membrane"/>
    <property type="evidence" value="ECO:0007669"/>
    <property type="project" value="InterPro"/>
</dbReference>
<dbReference type="GO" id="GO:0006235">
    <property type="term" value="P:dTTP biosynthetic process"/>
    <property type="evidence" value="ECO:0007669"/>
    <property type="project" value="UniProtKB-UniPathway"/>
</dbReference>
<dbReference type="InterPro" id="IPR045097">
    <property type="entry name" value="Thymidate_synth/dCMP_Mease"/>
</dbReference>
<evidence type="ECO:0000313" key="16">
    <source>
        <dbReference type="EMBL" id="KAA0202706.1"/>
    </source>
</evidence>